<dbReference type="EMBL" id="JBHFFA010000002">
    <property type="protein sequence ID" value="KAL2644721.1"/>
    <property type="molecule type" value="Genomic_DNA"/>
</dbReference>
<organism evidence="2 3">
    <name type="scientific">Riccia fluitans</name>
    <dbReference type="NCBI Taxonomy" id="41844"/>
    <lineage>
        <taxon>Eukaryota</taxon>
        <taxon>Viridiplantae</taxon>
        <taxon>Streptophyta</taxon>
        <taxon>Embryophyta</taxon>
        <taxon>Marchantiophyta</taxon>
        <taxon>Marchantiopsida</taxon>
        <taxon>Marchantiidae</taxon>
        <taxon>Marchantiales</taxon>
        <taxon>Ricciaceae</taxon>
        <taxon>Riccia</taxon>
    </lineage>
</organism>
<evidence type="ECO:0000256" key="1">
    <source>
        <dbReference type="SAM" id="MobiDB-lite"/>
    </source>
</evidence>
<dbReference type="AlphaFoldDB" id="A0ABD1ZA88"/>
<evidence type="ECO:0000313" key="2">
    <source>
        <dbReference type="EMBL" id="KAL2644721.1"/>
    </source>
</evidence>
<proteinExistence type="predicted"/>
<evidence type="ECO:0000313" key="3">
    <source>
        <dbReference type="Proteomes" id="UP001605036"/>
    </source>
</evidence>
<dbReference type="Proteomes" id="UP001605036">
    <property type="component" value="Unassembled WGS sequence"/>
</dbReference>
<sequence length="295" mass="33237">MIDNLRYQISIGDHDSSPSASSSPRRRGGSLVSSPTRQHHSFLHHDIHLESCAEAEDYGNMGERLLTAEDEERIKAQSSTIVLSFQYKLGEGLAAQWLEEYNCRHDRKLKWIRTLPNYLHMVEIDDDNPEFILDQLLEESPLESLGIFAAVNQFHSSFLSEKPRSLRQIVTVLISNQALFNQMVFNLADLILAPVGKVVGKQFRKNKKGTRVEAVVETCRDTFVTEIEVPLLDTQTLVLELYYVGLSTDNQSRSLLGRAKDCLNSLKPKKGLKPTPPCGNLSCFTREKASISTDC</sequence>
<keyword evidence="3" id="KW-1185">Reference proteome</keyword>
<feature type="compositionally biased region" description="Low complexity" evidence="1">
    <location>
        <begin position="17"/>
        <end position="35"/>
    </location>
</feature>
<comment type="caution">
    <text evidence="2">The sequence shown here is derived from an EMBL/GenBank/DDBJ whole genome shotgun (WGS) entry which is preliminary data.</text>
</comment>
<name>A0ABD1ZA88_9MARC</name>
<gene>
    <name evidence="2" type="ORF">R1flu_012308</name>
</gene>
<protein>
    <submittedName>
        <fullName evidence="2">Uncharacterized protein</fullName>
    </submittedName>
</protein>
<feature type="region of interest" description="Disordered" evidence="1">
    <location>
        <begin position="9"/>
        <end position="36"/>
    </location>
</feature>
<reference evidence="2 3" key="1">
    <citation type="submission" date="2024-09" db="EMBL/GenBank/DDBJ databases">
        <title>Chromosome-scale assembly of Riccia fluitans.</title>
        <authorList>
            <person name="Paukszto L."/>
            <person name="Sawicki J."/>
            <person name="Karawczyk K."/>
            <person name="Piernik-Szablinska J."/>
            <person name="Szczecinska M."/>
            <person name="Mazdziarz M."/>
        </authorList>
    </citation>
    <scope>NUCLEOTIDE SEQUENCE [LARGE SCALE GENOMIC DNA]</scope>
    <source>
        <strain evidence="2">Rf_01</strain>
        <tissue evidence="2">Aerial parts of the thallus</tissue>
    </source>
</reference>
<accession>A0ABD1ZA88</accession>